<evidence type="ECO:0000256" key="1">
    <source>
        <dbReference type="SAM" id="SignalP"/>
    </source>
</evidence>
<name>A0ABR8Z0H0_9MICO</name>
<sequence length="143" mass="15337">MSLRRPFLAVAAALALVGAAGCAADSVLELEVGDCLNQSDLEGEEVSSAPAVECTEEHDAEIFGEHVFSGDDYPGVDAVQAESQETCLKEFAEFIGLPYEESALPFTMLYPSQQSWDEADDRTTLCIVVSDEPLTESLKGSKI</sequence>
<keyword evidence="1" id="KW-0732">Signal</keyword>
<comment type="caution">
    <text evidence="3">The sequence shown here is derived from an EMBL/GenBank/DDBJ whole genome shotgun (WGS) entry which is preliminary data.</text>
</comment>
<keyword evidence="4" id="KW-1185">Reference proteome</keyword>
<proteinExistence type="predicted"/>
<accession>A0ABR8Z0H0</accession>
<feature type="signal peptide" evidence="1">
    <location>
        <begin position="1"/>
        <end position="23"/>
    </location>
</feature>
<organism evidence="3 4">
    <name type="scientific">Oceanitalea stevensii</name>
    <dbReference type="NCBI Taxonomy" id="2763072"/>
    <lineage>
        <taxon>Bacteria</taxon>
        <taxon>Bacillati</taxon>
        <taxon>Actinomycetota</taxon>
        <taxon>Actinomycetes</taxon>
        <taxon>Micrococcales</taxon>
        <taxon>Bogoriellaceae</taxon>
        <taxon>Georgenia</taxon>
    </lineage>
</organism>
<dbReference type="RefSeq" id="WP_251838849.1">
    <property type="nucleotide sequence ID" value="NZ_JACSPO010000001.1"/>
</dbReference>
<dbReference type="PROSITE" id="PS51257">
    <property type="entry name" value="PROKAR_LIPOPROTEIN"/>
    <property type="match status" value="1"/>
</dbReference>
<reference evidence="3 4" key="1">
    <citation type="submission" date="2020-08" db="EMBL/GenBank/DDBJ databases">
        <title>A Genomic Blueprint of the Chicken Gut Microbiome.</title>
        <authorList>
            <person name="Gilroy R."/>
            <person name="Ravi A."/>
            <person name="Getino M."/>
            <person name="Pursley I."/>
            <person name="Horton D.L."/>
            <person name="Alikhan N.-F."/>
            <person name="Baker D."/>
            <person name="Gharbi K."/>
            <person name="Hall N."/>
            <person name="Watson M."/>
            <person name="Adriaenssens E.M."/>
            <person name="Foster-Nyarko E."/>
            <person name="Jarju S."/>
            <person name="Secka A."/>
            <person name="Antonio M."/>
            <person name="Oren A."/>
            <person name="Chaudhuri R."/>
            <person name="La Ragione R.M."/>
            <person name="Hildebrand F."/>
            <person name="Pallen M.J."/>
        </authorList>
    </citation>
    <scope>NUCLEOTIDE SEQUENCE [LARGE SCALE GENOMIC DNA]</scope>
    <source>
        <strain evidence="3 4">Sa1BUA1</strain>
    </source>
</reference>
<evidence type="ECO:0000259" key="2">
    <source>
        <dbReference type="Pfam" id="PF13845"/>
    </source>
</evidence>
<dbReference type="EMBL" id="JACSPO010000001">
    <property type="protein sequence ID" value="MBD8061790.1"/>
    <property type="molecule type" value="Genomic_DNA"/>
</dbReference>
<dbReference type="Proteomes" id="UP000661894">
    <property type="component" value="Unassembled WGS sequence"/>
</dbReference>
<feature type="chain" id="PRO_5047524579" evidence="1">
    <location>
        <begin position="24"/>
        <end position="143"/>
    </location>
</feature>
<dbReference type="Pfam" id="PF13845">
    <property type="entry name" value="Septum_form"/>
    <property type="match status" value="1"/>
</dbReference>
<evidence type="ECO:0000313" key="4">
    <source>
        <dbReference type="Proteomes" id="UP000661894"/>
    </source>
</evidence>
<feature type="domain" description="Septum formation-related" evidence="2">
    <location>
        <begin position="33"/>
        <end position="133"/>
    </location>
</feature>
<protein>
    <submittedName>
        <fullName evidence="3">Septum formation family protein</fullName>
    </submittedName>
</protein>
<dbReference type="InterPro" id="IPR026004">
    <property type="entry name" value="Septum_form"/>
</dbReference>
<gene>
    <name evidence="3" type="ORF">H9624_05570</name>
</gene>
<evidence type="ECO:0000313" key="3">
    <source>
        <dbReference type="EMBL" id="MBD8061790.1"/>
    </source>
</evidence>